<accession>A0AA86PPJ5</accession>
<protein>
    <submittedName>
        <fullName evidence="3">Hypothetical_protein</fullName>
    </submittedName>
</protein>
<dbReference type="AlphaFoldDB" id="A0AA86PPJ5"/>
<dbReference type="EMBL" id="CAXDID020000073">
    <property type="protein sequence ID" value="CAL6015475.1"/>
    <property type="molecule type" value="Genomic_DNA"/>
</dbReference>
<gene>
    <name evidence="3" type="ORF">HINF_LOCUS24863</name>
    <name evidence="2" type="ORF">HINF_LOCUS30011</name>
</gene>
<proteinExistence type="predicted"/>
<sequence>MQLRSTKYQLELRAFNEIQRFFHTFIKFIQYFSPIFLFFPQNLFWTQSKQLGPLTGELSHICFSGTYRTNSGVRFEGENAVRLLRFRMSFLSMYLVTSSRHLLSSSFKHEFWYFGFQTNRQFRQKSFKRSPDFSNQQLVIKPVYRYKI</sequence>
<keyword evidence="1" id="KW-1133">Transmembrane helix</keyword>
<evidence type="ECO:0000313" key="2">
    <source>
        <dbReference type="EMBL" id="CAI9942366.1"/>
    </source>
</evidence>
<evidence type="ECO:0000313" key="4">
    <source>
        <dbReference type="Proteomes" id="UP001642409"/>
    </source>
</evidence>
<keyword evidence="1" id="KW-0812">Transmembrane</keyword>
<keyword evidence="1" id="KW-0472">Membrane</keyword>
<feature type="transmembrane region" description="Helical" evidence="1">
    <location>
        <begin position="21"/>
        <end position="39"/>
    </location>
</feature>
<reference evidence="3 4" key="2">
    <citation type="submission" date="2024-07" db="EMBL/GenBank/DDBJ databases">
        <authorList>
            <person name="Akdeniz Z."/>
        </authorList>
    </citation>
    <scope>NUCLEOTIDE SEQUENCE [LARGE SCALE GENOMIC DNA]</scope>
</reference>
<name>A0AA86PPJ5_9EUKA</name>
<keyword evidence="4" id="KW-1185">Reference proteome</keyword>
<reference evidence="2" key="1">
    <citation type="submission" date="2023-06" db="EMBL/GenBank/DDBJ databases">
        <authorList>
            <person name="Kurt Z."/>
        </authorList>
    </citation>
    <scope>NUCLEOTIDE SEQUENCE</scope>
</reference>
<comment type="caution">
    <text evidence="2">The sequence shown here is derived from an EMBL/GenBank/DDBJ whole genome shotgun (WGS) entry which is preliminary data.</text>
</comment>
<organism evidence="2">
    <name type="scientific">Hexamita inflata</name>
    <dbReference type="NCBI Taxonomy" id="28002"/>
    <lineage>
        <taxon>Eukaryota</taxon>
        <taxon>Metamonada</taxon>
        <taxon>Diplomonadida</taxon>
        <taxon>Hexamitidae</taxon>
        <taxon>Hexamitinae</taxon>
        <taxon>Hexamita</taxon>
    </lineage>
</organism>
<dbReference type="EMBL" id="CATOUU010000699">
    <property type="protein sequence ID" value="CAI9942366.1"/>
    <property type="molecule type" value="Genomic_DNA"/>
</dbReference>
<dbReference type="Proteomes" id="UP001642409">
    <property type="component" value="Unassembled WGS sequence"/>
</dbReference>
<evidence type="ECO:0000313" key="3">
    <source>
        <dbReference type="EMBL" id="CAL6015475.1"/>
    </source>
</evidence>
<evidence type="ECO:0000256" key="1">
    <source>
        <dbReference type="SAM" id="Phobius"/>
    </source>
</evidence>